<proteinExistence type="predicted"/>
<sequence length="484" mass="55536">MSKRRAWRHPKQDHSVYVQQLFKDFLARNTVNSIANRSIQTRKNFSRAESKISENCKQRGIFDRAVYARFERNTNCGGFIRQEPTRRSKTGLMRWIDQQCSKHEQRAVIQKTSRKDDYLNLPGNFFSGTEQMKLPFDMADRTLGNVTNNFIPPATSTPFDRLTSFGVSGVLSDPDEFQTNQPNQNKSACFKSTIWDTFLKSCVEYFNIIAKEHGCQSALNLRDDMETLLRKTGSNPPLHQLFKLEMQKEPHPTTPGKKKIDVTPIVSKNHQLTNKKKYPPIIAHSRPISVVPPKTTHNQTCVTVDDLMLETDSTAIDQNIPNNFPFFMETCSQKLPHVDATQDDLLLVSNLLFSCFVLSFVTYIYRLQTASPPSPIRFARHEHPRCLYDESTFLVDLIARDDFLTEKLDGLLKDEDFNIDGISTDRRFDFGTPSNETIMNNTFPNHFQTINYLESNENFAGIPVYLSQDILAATTIQDSQEAMF</sequence>
<dbReference type="Proteomes" id="UP001105220">
    <property type="component" value="Unplaced"/>
</dbReference>
<name>A0A6E8WAE1_ANOCL</name>
<reference key="1">
    <citation type="journal article" date="2019" name="Genes (Basel)">
        <title>A High-Quality De novo Genome Assembly from a Single Mosquito Using PacBio Sequencing.</title>
        <authorList>
            <person name="Kingan S.B."/>
            <person name="Heaton H."/>
            <person name="Cudini J."/>
            <person name="Lambert C.C."/>
            <person name="Baybayan P."/>
            <person name="Galvin B.D."/>
            <person name="Durbin R."/>
            <person name="Korlach J."/>
            <person name="Lawniczak M.K.N."/>
        </authorList>
    </citation>
    <scope>NUCLEOTIDE SEQUENCE [LARGE SCALE GENOMIC DNA]</scope>
    <source>
        <strain>Mali-NIH</strain>
    </source>
</reference>
<organism evidence="1 2">
    <name type="scientific">Anopheles coluzzii</name>
    <name type="common">African malaria mosquito</name>
    <dbReference type="NCBI Taxonomy" id="1518534"/>
    <lineage>
        <taxon>Eukaryota</taxon>
        <taxon>Metazoa</taxon>
        <taxon>Ecdysozoa</taxon>
        <taxon>Arthropoda</taxon>
        <taxon>Hexapoda</taxon>
        <taxon>Insecta</taxon>
        <taxon>Pterygota</taxon>
        <taxon>Neoptera</taxon>
        <taxon>Endopterygota</taxon>
        <taxon>Diptera</taxon>
        <taxon>Nematocera</taxon>
        <taxon>Culicoidea</taxon>
        <taxon>Culicidae</taxon>
        <taxon>Anophelinae</taxon>
        <taxon>Anopheles</taxon>
    </lineage>
</organism>
<dbReference type="VEuPathDB" id="VectorBase:ACON2_040979"/>
<accession>A0A6E8WAE1</accession>
<dbReference type="VEuPathDB" id="VectorBase:ACON013302"/>
<evidence type="ECO:0000313" key="2">
    <source>
        <dbReference type="Proteomes" id="UP001105220"/>
    </source>
</evidence>
<reference evidence="1" key="2">
    <citation type="submission" date="2020-05" db="UniProtKB">
        <authorList>
            <consortium name="EnsemblMetazoa"/>
        </authorList>
    </citation>
    <scope>IDENTIFICATION</scope>
    <source>
        <strain evidence="1">Ngousso</strain>
    </source>
</reference>
<keyword evidence="2" id="KW-1185">Reference proteome</keyword>
<dbReference type="AlphaFoldDB" id="A0A6E8WAE1"/>
<evidence type="ECO:0000313" key="1">
    <source>
        <dbReference type="EnsemblMetazoa" id="ACON013302-PA"/>
    </source>
</evidence>
<protein>
    <submittedName>
        <fullName evidence="1">Uncharacterized protein</fullName>
    </submittedName>
</protein>
<dbReference type="EnsemblMetazoa" id="ACON013302-RA">
    <property type="protein sequence ID" value="ACON013302-PA"/>
    <property type="gene ID" value="ACON013302"/>
</dbReference>